<dbReference type="InterPro" id="IPR013792">
    <property type="entry name" value="RNA3'P_cycl/enolpyr_Trfase_a/b"/>
</dbReference>
<dbReference type="GO" id="GO:0016788">
    <property type="term" value="F:hydrolase activity, acting on ester bonds"/>
    <property type="evidence" value="ECO:0007669"/>
    <property type="project" value="InterPro"/>
</dbReference>
<proteinExistence type="predicted"/>
<dbReference type="InterPro" id="IPR032466">
    <property type="entry name" value="Metal_Hydrolase"/>
</dbReference>
<dbReference type="SUPFAM" id="SSF55205">
    <property type="entry name" value="EPT/RTPC-like"/>
    <property type="match status" value="1"/>
</dbReference>
<dbReference type="InterPro" id="IPR000228">
    <property type="entry name" value="RNA3'_term_phos_cyc"/>
</dbReference>
<dbReference type="PANTHER" id="PTHR11096">
    <property type="entry name" value="RNA 3' TERMINAL PHOSPHATE CYCLASE"/>
    <property type="match status" value="1"/>
</dbReference>
<name>A0A1W0A3I4_9STRA</name>
<dbReference type="Gene3D" id="3.20.20.140">
    <property type="entry name" value="Metal-dependent hydrolases"/>
    <property type="match status" value="1"/>
</dbReference>
<protein>
    <submittedName>
        <fullName evidence="3">RNA 3'-terminal phosphate cyclase</fullName>
    </submittedName>
</protein>
<dbReference type="PANTHER" id="PTHR11096:SF0">
    <property type="entry name" value="RNA 3'-TERMINAL PHOSPHATE CYCLASE"/>
    <property type="match status" value="1"/>
</dbReference>
<dbReference type="Gene3D" id="3.30.360.20">
    <property type="entry name" value="RNA 3'-terminal phosphate cyclase, insert domain"/>
    <property type="match status" value="1"/>
</dbReference>
<keyword evidence="1" id="KW-0378">Hydrolase</keyword>
<dbReference type="Pfam" id="PF01026">
    <property type="entry name" value="TatD_DNase"/>
    <property type="match status" value="1"/>
</dbReference>
<dbReference type="InterPro" id="IPR001130">
    <property type="entry name" value="TatD-like"/>
</dbReference>
<dbReference type="PROSITE" id="PS01091">
    <property type="entry name" value="TATD_3"/>
    <property type="match status" value="1"/>
</dbReference>
<dbReference type="GO" id="GO:0006396">
    <property type="term" value="P:RNA processing"/>
    <property type="evidence" value="ECO:0007669"/>
    <property type="project" value="InterPro"/>
</dbReference>
<dbReference type="InterPro" id="IPR037136">
    <property type="entry name" value="RNA3'_phos_cyclase_dom_sf"/>
</dbReference>
<evidence type="ECO:0000313" key="4">
    <source>
        <dbReference type="Proteomes" id="UP000243217"/>
    </source>
</evidence>
<dbReference type="Proteomes" id="UP000243217">
    <property type="component" value="Unassembled WGS sequence"/>
</dbReference>
<dbReference type="GO" id="GO:0005634">
    <property type="term" value="C:nucleus"/>
    <property type="evidence" value="ECO:0007669"/>
    <property type="project" value="TreeGrafter"/>
</dbReference>
<feature type="domain" description="RNA 3'-terminal phosphate cyclase" evidence="2">
    <location>
        <begin position="204"/>
        <end position="531"/>
    </location>
</feature>
<dbReference type="SUPFAM" id="SSF51556">
    <property type="entry name" value="Metallo-dependent hydrolases"/>
    <property type="match status" value="1"/>
</dbReference>
<dbReference type="Gene3D" id="3.65.10.20">
    <property type="entry name" value="RNA 3'-terminal phosphate cyclase domain"/>
    <property type="match status" value="1"/>
</dbReference>
<feature type="non-terminal residue" evidence="3">
    <location>
        <position position="1"/>
    </location>
</feature>
<dbReference type="InterPro" id="IPR036553">
    <property type="entry name" value="RPTC_insert"/>
</dbReference>
<sequence length="553" mass="60037">EENQGIAVAVGECGLDFNRDFSPRDVQIKVFRDQVLLASELNLPLFCHERDAHDEFLNVLLPFLETGRLSPSQVVVHCFTGSERELKKYIGLGFYIGLTGFISMPQRGKDLRPLISLIPSELLMVETDGPFMHPSQKRVRCEPKDIYAVIETIATAVGTTPEVVAKKTTENAIRFFKLSNKRNPSVIPKLIPLQGTAIDGSKFEGGGQILRLSGPLAVLFNKQTTVHSIRANRPKPGLARQHLGGLELLRDISGSTIEGLSLQSESVEVIPAQAHIRRSHFKKSLHGAGSVSLVLQGVLPLLVLSPLDEPTQVTLEGGTHVPYSPPLDFMSSGLALVLQRMGIHYNINTDKCGFMPHGGGSVKVTIPPAKTILPLQITQVSRKVVRILSHTIVYGGGASASISNYVYQVLVGALRSRGINLPFQSTSKLQPFKGKGKIALHVTLEMEFGNVFTGSCIAASSPESAVQEVLEELDRLWTTDACMDEHIADNVLVYMALSSGNSSIRVPKSASSLHIEAAIDTITQLTGVQFTSAVDGNSRLISCVGCAYRETYQ</sequence>
<dbReference type="EMBL" id="JNBS01000544">
    <property type="protein sequence ID" value="OQS04827.1"/>
    <property type="molecule type" value="Genomic_DNA"/>
</dbReference>
<dbReference type="InterPro" id="IPR023797">
    <property type="entry name" value="RNA3'_phos_cyclase_dom"/>
</dbReference>
<keyword evidence="4" id="KW-1185">Reference proteome</keyword>
<gene>
    <name evidence="3" type="ORF">THRCLA_02967</name>
</gene>
<reference evidence="3 4" key="1">
    <citation type="journal article" date="2014" name="Genome Biol. Evol.">
        <title>The secreted proteins of Achlya hypogyna and Thraustotheca clavata identify the ancestral oomycete secretome and reveal gene acquisitions by horizontal gene transfer.</title>
        <authorList>
            <person name="Misner I."/>
            <person name="Blouin N."/>
            <person name="Leonard G."/>
            <person name="Richards T.A."/>
            <person name="Lane C.E."/>
        </authorList>
    </citation>
    <scope>NUCLEOTIDE SEQUENCE [LARGE SCALE GENOMIC DNA]</scope>
    <source>
        <strain evidence="3 4">ATCC 34112</strain>
    </source>
</reference>
<organism evidence="3 4">
    <name type="scientific">Thraustotheca clavata</name>
    <dbReference type="NCBI Taxonomy" id="74557"/>
    <lineage>
        <taxon>Eukaryota</taxon>
        <taxon>Sar</taxon>
        <taxon>Stramenopiles</taxon>
        <taxon>Oomycota</taxon>
        <taxon>Saprolegniomycetes</taxon>
        <taxon>Saprolegniales</taxon>
        <taxon>Achlyaceae</taxon>
        <taxon>Thraustotheca</taxon>
    </lineage>
</organism>
<dbReference type="Pfam" id="PF01137">
    <property type="entry name" value="RTC"/>
    <property type="match status" value="1"/>
</dbReference>
<comment type="caution">
    <text evidence="3">The sequence shown here is derived from an EMBL/GenBank/DDBJ whole genome shotgun (WGS) entry which is preliminary data.</text>
</comment>
<evidence type="ECO:0000256" key="1">
    <source>
        <dbReference type="ARBA" id="ARBA00022801"/>
    </source>
</evidence>
<dbReference type="STRING" id="74557.A0A1W0A3I4"/>
<dbReference type="InterPro" id="IPR018228">
    <property type="entry name" value="DNase_TatD-rel_CS"/>
</dbReference>
<dbReference type="CDD" id="cd01310">
    <property type="entry name" value="TatD_DNAse"/>
    <property type="match status" value="1"/>
</dbReference>
<accession>A0A1W0A3I4</accession>
<evidence type="ECO:0000313" key="3">
    <source>
        <dbReference type="EMBL" id="OQS04827.1"/>
    </source>
</evidence>
<dbReference type="AlphaFoldDB" id="A0A1W0A3I4"/>
<dbReference type="GO" id="GO:0003963">
    <property type="term" value="F:RNA-3'-phosphate cyclase activity"/>
    <property type="evidence" value="ECO:0007669"/>
    <property type="project" value="TreeGrafter"/>
</dbReference>
<evidence type="ECO:0000259" key="2">
    <source>
        <dbReference type="Pfam" id="PF01137"/>
    </source>
</evidence>
<dbReference type="OrthoDB" id="413993at2759"/>